<dbReference type="Gene3D" id="3.60.110.10">
    <property type="entry name" value="Carbon-nitrogen hydrolase"/>
    <property type="match status" value="1"/>
</dbReference>
<keyword evidence="5 8" id="KW-1133">Transmembrane helix</keyword>
<dbReference type="InterPro" id="IPR045378">
    <property type="entry name" value="LNT_N"/>
</dbReference>
<proteinExistence type="inferred from homology"/>
<dbReference type="GO" id="GO:0005886">
    <property type="term" value="C:plasma membrane"/>
    <property type="evidence" value="ECO:0007669"/>
    <property type="project" value="UniProtKB-SubCell"/>
</dbReference>
<dbReference type="SUPFAM" id="SSF56317">
    <property type="entry name" value="Carbon-nitrogen hydrolase"/>
    <property type="match status" value="1"/>
</dbReference>
<evidence type="ECO:0000256" key="7">
    <source>
        <dbReference type="ARBA" id="ARBA00023315"/>
    </source>
</evidence>
<dbReference type="AlphaFoldDB" id="A0A1F7RR72"/>
<comment type="function">
    <text evidence="8">Catalyzes the phospholipid dependent N-acylation of the N-terminal cysteine of apolipoprotein, the last step in lipoprotein maturation.</text>
</comment>
<keyword evidence="3 8" id="KW-0808">Transferase</keyword>
<evidence type="ECO:0000259" key="9">
    <source>
        <dbReference type="PROSITE" id="PS50263"/>
    </source>
</evidence>
<evidence type="ECO:0000256" key="3">
    <source>
        <dbReference type="ARBA" id="ARBA00022679"/>
    </source>
</evidence>
<dbReference type="InterPro" id="IPR003010">
    <property type="entry name" value="C-N_Hydrolase"/>
</dbReference>
<feature type="transmembrane region" description="Helical" evidence="8">
    <location>
        <begin position="133"/>
        <end position="154"/>
    </location>
</feature>
<dbReference type="InterPro" id="IPR036526">
    <property type="entry name" value="C-N_Hydrolase_sf"/>
</dbReference>
<keyword evidence="4 8" id="KW-0812">Transmembrane</keyword>
<sequence>MGCVFVCLCSHWLIGTLVSYGDMPLEIAYGIYSLMVLSLALYYGFFCFFISYAKQKWGTSYYMTAPALMVFLEWIRGYNPVGFPWNNLGYSLYNQTVLIQIADITSVYGLTYWIILTNCALYEIFFEKIHQKYNYNPLIAVLCFFLLFMGYGVYRTNEKTQFKPVTIAVLQGNIGIDKKWDPEFRDRIIDIYKDLTEAAADPDVDLIVWPEASLPVKLKNNYKLQNAIFDLAHETRKYLLIGSVDYDPKTGNSYNAAFLISPERKITNTYYKMRLVPFGEYVPWSRIFFFIDKITDAYGDFYPGTNPAVMSIDNKFRASIFICYETVFPALLRKFAANGAQVLINITNDAWFGLTDAPYQHFSFLTFRAIENRVPIARSANTGISGFIDSSGHILEMTEIATKTLAKKTLFLDNRISFYCKYGDIFVYCCVGLLLYYYIRFKYHSRKSKSIN</sequence>
<feature type="transmembrane region" description="Helical" evidence="8">
    <location>
        <begin position="97"/>
        <end position="121"/>
    </location>
</feature>
<dbReference type="PANTHER" id="PTHR38686">
    <property type="entry name" value="APOLIPOPROTEIN N-ACYLTRANSFERASE"/>
    <property type="match status" value="1"/>
</dbReference>
<dbReference type="EC" id="2.3.1.269" evidence="8"/>
<dbReference type="EMBL" id="MGDD01000243">
    <property type="protein sequence ID" value="OGL44042.1"/>
    <property type="molecule type" value="Genomic_DNA"/>
</dbReference>
<comment type="caution">
    <text evidence="10">The sequence shown here is derived from an EMBL/GenBank/DDBJ whole genome shotgun (WGS) entry which is preliminary data.</text>
</comment>
<name>A0A1F7RR72_9BACT</name>
<comment type="subcellular location">
    <subcellularLocation>
        <location evidence="1 8">Cell membrane</location>
        <topology evidence="1 8">Multi-pass membrane protein</topology>
    </subcellularLocation>
</comment>
<dbReference type="Proteomes" id="UP000179266">
    <property type="component" value="Unassembled WGS sequence"/>
</dbReference>
<keyword evidence="7 8" id="KW-0012">Acyltransferase</keyword>
<reference evidence="10 11" key="1">
    <citation type="journal article" date="2016" name="Nat. Commun.">
        <title>Thousands of microbial genomes shed light on interconnected biogeochemical processes in an aquifer system.</title>
        <authorList>
            <person name="Anantharaman K."/>
            <person name="Brown C.T."/>
            <person name="Hug L.A."/>
            <person name="Sharon I."/>
            <person name="Castelle C.J."/>
            <person name="Probst A.J."/>
            <person name="Thomas B.C."/>
            <person name="Singh A."/>
            <person name="Wilkins M.J."/>
            <person name="Karaoz U."/>
            <person name="Brodie E.L."/>
            <person name="Williams K.H."/>
            <person name="Hubbard S.S."/>
            <person name="Banfield J.F."/>
        </authorList>
    </citation>
    <scope>NUCLEOTIDE SEQUENCE [LARGE SCALE GENOMIC DNA]</scope>
</reference>
<dbReference type="HAMAP" id="MF_01148">
    <property type="entry name" value="Lnt"/>
    <property type="match status" value="1"/>
</dbReference>
<keyword evidence="2 8" id="KW-1003">Cell membrane</keyword>
<protein>
    <recommendedName>
        <fullName evidence="8">Apolipoprotein N-acyltransferase</fullName>
        <shortName evidence="8">ALP N-acyltransferase</shortName>
        <ecNumber evidence="8">2.3.1.269</ecNumber>
    </recommendedName>
</protein>
<dbReference type="Pfam" id="PF00795">
    <property type="entry name" value="CN_hydrolase"/>
    <property type="match status" value="1"/>
</dbReference>
<keyword evidence="6 8" id="KW-0472">Membrane</keyword>
<accession>A0A1F7RR72</accession>
<organism evidence="10 11">
    <name type="scientific">Candidatus Schekmanbacteria bacterium RBG_13_48_7</name>
    <dbReference type="NCBI Taxonomy" id="1817878"/>
    <lineage>
        <taxon>Bacteria</taxon>
        <taxon>Candidatus Schekmaniibacteriota</taxon>
    </lineage>
</organism>
<feature type="domain" description="CN hydrolase" evidence="9">
    <location>
        <begin position="170"/>
        <end position="418"/>
    </location>
</feature>
<dbReference type="PANTHER" id="PTHR38686:SF1">
    <property type="entry name" value="APOLIPOPROTEIN N-ACYLTRANSFERASE"/>
    <property type="match status" value="1"/>
</dbReference>
<dbReference type="CDD" id="cd07571">
    <property type="entry name" value="ALP_N-acyl_transferase"/>
    <property type="match status" value="1"/>
</dbReference>
<evidence type="ECO:0000256" key="2">
    <source>
        <dbReference type="ARBA" id="ARBA00022475"/>
    </source>
</evidence>
<evidence type="ECO:0000256" key="8">
    <source>
        <dbReference type="HAMAP-Rule" id="MF_01148"/>
    </source>
</evidence>
<comment type="catalytic activity">
    <reaction evidence="8">
        <text>N-terminal S-1,2-diacyl-sn-glyceryl-L-cysteinyl-[lipoprotein] + a glycerophospholipid = N-acyl-S-1,2-diacyl-sn-glyceryl-L-cysteinyl-[lipoprotein] + a 2-acyl-sn-glycero-3-phospholipid + H(+)</text>
        <dbReference type="Rhea" id="RHEA:48228"/>
        <dbReference type="Rhea" id="RHEA-COMP:14681"/>
        <dbReference type="Rhea" id="RHEA-COMP:14684"/>
        <dbReference type="ChEBI" id="CHEBI:15378"/>
        <dbReference type="ChEBI" id="CHEBI:136912"/>
        <dbReference type="ChEBI" id="CHEBI:140656"/>
        <dbReference type="ChEBI" id="CHEBI:140657"/>
        <dbReference type="ChEBI" id="CHEBI:140660"/>
        <dbReference type="EC" id="2.3.1.269"/>
    </reaction>
</comment>
<dbReference type="GO" id="GO:0016410">
    <property type="term" value="F:N-acyltransferase activity"/>
    <property type="evidence" value="ECO:0007669"/>
    <property type="project" value="UniProtKB-UniRule"/>
</dbReference>
<dbReference type="GO" id="GO:0042158">
    <property type="term" value="P:lipoprotein biosynthetic process"/>
    <property type="evidence" value="ECO:0007669"/>
    <property type="project" value="UniProtKB-UniRule"/>
</dbReference>
<gene>
    <name evidence="8" type="primary">lnt</name>
    <name evidence="10" type="ORF">A2161_16070</name>
</gene>
<dbReference type="InterPro" id="IPR004563">
    <property type="entry name" value="Apolipo_AcylTrfase"/>
</dbReference>
<dbReference type="UniPathway" id="UPA00666"/>
<evidence type="ECO:0000256" key="6">
    <source>
        <dbReference type="ARBA" id="ARBA00023136"/>
    </source>
</evidence>
<evidence type="ECO:0000256" key="4">
    <source>
        <dbReference type="ARBA" id="ARBA00022692"/>
    </source>
</evidence>
<feature type="transmembrane region" description="Helical" evidence="8">
    <location>
        <begin position="29"/>
        <end position="53"/>
    </location>
</feature>
<dbReference type="NCBIfam" id="TIGR00546">
    <property type="entry name" value="lnt"/>
    <property type="match status" value="1"/>
</dbReference>
<evidence type="ECO:0000313" key="10">
    <source>
        <dbReference type="EMBL" id="OGL44042.1"/>
    </source>
</evidence>
<comment type="similarity">
    <text evidence="8">Belongs to the CN hydrolase family. Apolipoprotein N-acyltransferase subfamily.</text>
</comment>
<dbReference type="Pfam" id="PF20154">
    <property type="entry name" value="LNT_N"/>
    <property type="match status" value="1"/>
</dbReference>
<dbReference type="PROSITE" id="PS50263">
    <property type="entry name" value="CN_HYDROLASE"/>
    <property type="match status" value="1"/>
</dbReference>
<comment type="caution">
    <text evidence="8">Lacks conserved residue(s) required for the propagation of feature annotation.</text>
</comment>
<comment type="pathway">
    <text evidence="8">Protein modification; lipoprotein biosynthesis (N-acyl transfer).</text>
</comment>
<feature type="transmembrane region" description="Helical" evidence="8">
    <location>
        <begin position="422"/>
        <end position="439"/>
    </location>
</feature>
<evidence type="ECO:0000256" key="1">
    <source>
        <dbReference type="ARBA" id="ARBA00004651"/>
    </source>
</evidence>
<keyword evidence="10" id="KW-0449">Lipoprotein</keyword>
<evidence type="ECO:0000256" key="5">
    <source>
        <dbReference type="ARBA" id="ARBA00022989"/>
    </source>
</evidence>
<evidence type="ECO:0000313" key="11">
    <source>
        <dbReference type="Proteomes" id="UP000179266"/>
    </source>
</evidence>